<dbReference type="Proteomes" id="UP001610335">
    <property type="component" value="Unassembled WGS sequence"/>
</dbReference>
<feature type="compositionally biased region" description="Basic residues" evidence="6">
    <location>
        <begin position="279"/>
        <end position="289"/>
    </location>
</feature>
<keyword evidence="4 7" id="KW-0472">Membrane</keyword>
<feature type="compositionally biased region" description="Polar residues" evidence="6">
    <location>
        <begin position="312"/>
        <end position="321"/>
    </location>
</feature>
<feature type="region of interest" description="Disordered" evidence="6">
    <location>
        <begin position="346"/>
        <end position="369"/>
    </location>
</feature>
<dbReference type="Pfam" id="PF20684">
    <property type="entry name" value="Fung_rhodopsin"/>
    <property type="match status" value="1"/>
</dbReference>
<reference evidence="9 10" key="1">
    <citation type="submission" date="2024-07" db="EMBL/GenBank/DDBJ databases">
        <title>Section-level genome sequencing and comparative genomics of Aspergillus sections Usti and Cavernicolus.</title>
        <authorList>
            <consortium name="Lawrence Berkeley National Laboratory"/>
            <person name="Nybo J.L."/>
            <person name="Vesth T.C."/>
            <person name="Theobald S."/>
            <person name="Frisvad J.C."/>
            <person name="Larsen T.O."/>
            <person name="Kjaerboelling I."/>
            <person name="Rothschild-Mancinelli K."/>
            <person name="Lyhne E.K."/>
            <person name="Kogle M.E."/>
            <person name="Barry K."/>
            <person name="Clum A."/>
            <person name="Na H."/>
            <person name="Ledsgaard L."/>
            <person name="Lin J."/>
            <person name="Lipzen A."/>
            <person name="Kuo A."/>
            <person name="Riley R."/>
            <person name="Mondo S."/>
            <person name="LaButti K."/>
            <person name="Haridas S."/>
            <person name="Pangalinan J."/>
            <person name="Salamov A.A."/>
            <person name="Simmons B.A."/>
            <person name="Magnuson J.K."/>
            <person name="Chen J."/>
            <person name="Drula E."/>
            <person name="Henrissat B."/>
            <person name="Wiebenga A."/>
            <person name="Lubbers R.J."/>
            <person name="Gomes A.C."/>
            <person name="Makela M.R."/>
            <person name="Stajich J."/>
            <person name="Grigoriev I.V."/>
            <person name="Mortensen U.H."/>
            <person name="De vries R.P."/>
            <person name="Baker S.E."/>
            <person name="Andersen M.R."/>
        </authorList>
    </citation>
    <scope>NUCLEOTIDE SEQUENCE [LARGE SCALE GENOMIC DNA]</scope>
    <source>
        <strain evidence="9 10">CBS 600.67</strain>
    </source>
</reference>
<organism evidence="9 10">
    <name type="scientific">Aspergillus cavernicola</name>
    <dbReference type="NCBI Taxonomy" id="176166"/>
    <lineage>
        <taxon>Eukaryota</taxon>
        <taxon>Fungi</taxon>
        <taxon>Dikarya</taxon>
        <taxon>Ascomycota</taxon>
        <taxon>Pezizomycotina</taxon>
        <taxon>Eurotiomycetes</taxon>
        <taxon>Eurotiomycetidae</taxon>
        <taxon>Eurotiales</taxon>
        <taxon>Aspergillaceae</taxon>
        <taxon>Aspergillus</taxon>
        <taxon>Aspergillus subgen. Nidulantes</taxon>
    </lineage>
</organism>
<feature type="transmembrane region" description="Helical" evidence="7">
    <location>
        <begin position="201"/>
        <end position="226"/>
    </location>
</feature>
<feature type="transmembrane region" description="Helical" evidence="7">
    <location>
        <begin position="126"/>
        <end position="148"/>
    </location>
</feature>
<gene>
    <name evidence="9" type="ORF">BDW59DRAFT_177366</name>
</gene>
<dbReference type="PANTHER" id="PTHR33048">
    <property type="entry name" value="PTH11-LIKE INTEGRAL MEMBRANE PROTEIN (AFU_ORTHOLOGUE AFUA_5G11245)"/>
    <property type="match status" value="1"/>
</dbReference>
<evidence type="ECO:0000256" key="2">
    <source>
        <dbReference type="ARBA" id="ARBA00022692"/>
    </source>
</evidence>
<feature type="transmembrane region" description="Helical" evidence="7">
    <location>
        <begin position="238"/>
        <end position="260"/>
    </location>
</feature>
<name>A0ABR4HNX9_9EURO</name>
<keyword evidence="10" id="KW-1185">Reference proteome</keyword>
<feature type="transmembrane region" description="Helical" evidence="7">
    <location>
        <begin position="61"/>
        <end position="81"/>
    </location>
</feature>
<dbReference type="PANTHER" id="PTHR33048:SF129">
    <property type="entry name" value="INTEGRAL MEMBRANE PROTEIN-RELATED"/>
    <property type="match status" value="1"/>
</dbReference>
<dbReference type="EMBL" id="JBFXLS010000101">
    <property type="protein sequence ID" value="KAL2816432.1"/>
    <property type="molecule type" value="Genomic_DNA"/>
</dbReference>
<comment type="caution">
    <text evidence="9">The sequence shown here is derived from an EMBL/GenBank/DDBJ whole genome shotgun (WGS) entry which is preliminary data.</text>
</comment>
<dbReference type="InterPro" id="IPR049326">
    <property type="entry name" value="Rhodopsin_dom_fungi"/>
</dbReference>
<feature type="transmembrane region" description="Helical" evidence="7">
    <location>
        <begin position="168"/>
        <end position="189"/>
    </location>
</feature>
<evidence type="ECO:0000259" key="8">
    <source>
        <dbReference type="Pfam" id="PF20684"/>
    </source>
</evidence>
<comment type="subcellular location">
    <subcellularLocation>
        <location evidence="1">Membrane</location>
        <topology evidence="1">Multi-pass membrane protein</topology>
    </subcellularLocation>
</comment>
<evidence type="ECO:0000256" key="1">
    <source>
        <dbReference type="ARBA" id="ARBA00004141"/>
    </source>
</evidence>
<evidence type="ECO:0000256" key="7">
    <source>
        <dbReference type="SAM" id="Phobius"/>
    </source>
</evidence>
<feature type="domain" description="Rhodopsin" evidence="8">
    <location>
        <begin position="48"/>
        <end position="265"/>
    </location>
</feature>
<accession>A0ABR4HNX9</accession>
<proteinExistence type="inferred from homology"/>
<evidence type="ECO:0000256" key="3">
    <source>
        <dbReference type="ARBA" id="ARBA00022989"/>
    </source>
</evidence>
<evidence type="ECO:0000256" key="4">
    <source>
        <dbReference type="ARBA" id="ARBA00023136"/>
    </source>
</evidence>
<feature type="transmembrane region" description="Helical" evidence="7">
    <location>
        <begin position="26"/>
        <end position="49"/>
    </location>
</feature>
<evidence type="ECO:0000313" key="10">
    <source>
        <dbReference type="Proteomes" id="UP001610335"/>
    </source>
</evidence>
<evidence type="ECO:0000256" key="5">
    <source>
        <dbReference type="ARBA" id="ARBA00038359"/>
    </source>
</evidence>
<keyword evidence="2 7" id="KW-0812">Transmembrane</keyword>
<feature type="region of interest" description="Disordered" evidence="6">
    <location>
        <begin position="278"/>
        <end position="324"/>
    </location>
</feature>
<dbReference type="InterPro" id="IPR052337">
    <property type="entry name" value="SAT4-like"/>
</dbReference>
<evidence type="ECO:0000256" key="6">
    <source>
        <dbReference type="SAM" id="MobiDB-lite"/>
    </source>
</evidence>
<feature type="transmembrane region" description="Helical" evidence="7">
    <location>
        <begin position="101"/>
        <end position="119"/>
    </location>
</feature>
<sequence>MDLATTPGMQPPEGQTSDFNAPHNSLQIGTIIAFSITYFLAAVCLGLRYFQAFKLIQKIELDLVIITISYGLALTYFVTMVTLMNQGWGKHMWDALLPNTLTYLVCPAVTKWAILSVLYRINPSNIYRYGVIAVAVMIFGYTLTLCIITGGPCSPLKDGTLKCLENVALSGAVMNIASDLAVVAFPIPTIHNLQLSLKQKLTVGCLLALGSGVIICSIARLPYVLLLRSNADSTYTQAILGVRSIIEVNLGIICACAMCFKRLIATYLPRLSIFTSSHSRSRSRGNKRKPGYESSDANGFRPENSRGHHSYQLHSIQNGNRSDTEERFATGKDISVYRSFKVDVEGTRTGSQETERDLGDGRSVDNILT</sequence>
<keyword evidence="3 7" id="KW-1133">Transmembrane helix</keyword>
<protein>
    <recommendedName>
        <fullName evidence="8">Rhodopsin domain-containing protein</fullName>
    </recommendedName>
</protein>
<evidence type="ECO:0000313" key="9">
    <source>
        <dbReference type="EMBL" id="KAL2816432.1"/>
    </source>
</evidence>
<feature type="compositionally biased region" description="Basic and acidic residues" evidence="6">
    <location>
        <begin position="353"/>
        <end position="363"/>
    </location>
</feature>
<comment type="similarity">
    <text evidence="5">Belongs to the SAT4 family.</text>
</comment>